<reference evidence="1" key="1">
    <citation type="journal article" date="2015" name="Proc. Natl. Acad. Sci. U.S.A.">
        <title>Networks of energetic and metabolic interactions define dynamics in microbial communities.</title>
        <authorList>
            <person name="Embree M."/>
            <person name="Liu J.K."/>
            <person name="Al-Bassam M.M."/>
            <person name="Zengler K."/>
        </authorList>
    </citation>
    <scope>NUCLEOTIDE SEQUENCE</scope>
</reference>
<dbReference type="PANTHER" id="PTHR46658:SF1">
    <property type="entry name" value="CYS OR MET METABOLISM PYRIDOXAL-PHOSPHATE-DEPENDENT ENZYME"/>
    <property type="match status" value="1"/>
</dbReference>
<comment type="caution">
    <text evidence="1">The sequence shown here is derived from an EMBL/GenBank/DDBJ whole genome shotgun (WGS) entry which is preliminary data.</text>
</comment>
<dbReference type="Gene3D" id="3.90.1150.60">
    <property type="entry name" value="Methioning gamme-lyase, C-terminal domain"/>
    <property type="match status" value="1"/>
</dbReference>
<dbReference type="EMBL" id="LNQE01001837">
    <property type="protein sequence ID" value="KUG04815.1"/>
    <property type="molecule type" value="Genomic_DNA"/>
</dbReference>
<dbReference type="InterPro" id="IPR015421">
    <property type="entry name" value="PyrdxlP-dep_Trfase_major"/>
</dbReference>
<dbReference type="InterPro" id="IPR015424">
    <property type="entry name" value="PyrdxlP-dep_Trfase"/>
</dbReference>
<dbReference type="SUPFAM" id="SSF53383">
    <property type="entry name" value="PLP-dependent transferases"/>
    <property type="match status" value="1"/>
</dbReference>
<evidence type="ECO:0000313" key="1">
    <source>
        <dbReference type="EMBL" id="KUG04815.1"/>
    </source>
</evidence>
<organism evidence="1">
    <name type="scientific">hydrocarbon metagenome</name>
    <dbReference type="NCBI Taxonomy" id="938273"/>
    <lineage>
        <taxon>unclassified sequences</taxon>
        <taxon>metagenomes</taxon>
        <taxon>ecological metagenomes</taxon>
    </lineage>
</organism>
<sequence length="408" mass="45218">MQALQIIRTAENKLTDKFSQLEETAYINQLKVLEAFQKYRVREYHFHPSTGYGYDDAGRAVLEDIYAQVFSAEASIVRSQIVSGTHAIAACLFGLLKPDDELLSLSGRPYDTLAGIITDLPGSLISKKIRYKEIDLDSEGKPDLNKIIESVSSRTSMVLIQRSRGYSERPALTVEEIKTLSKTVKEINSRVIVFVDNCYGEFVQEKEPLEAGADLIAGSLIKNPGGGLAPAGGYICGRRDLVEQIAWYLTAPGLGKELGAVLINKRWFYQGLFMAPHTVLQALKGATLLAYLLEQYGYNVSPLWNEKRGDIVQAVKFTGAEEVIRFCQIVQDSSPVDSDVKLEYGELPGYTDKIVMAAGTFVQGSSIELSCDAPMRRPYCAYLQGGLTYEHVRYVTAQILKLIGDKQI</sequence>
<name>A0A0W8E851_9ZZZZ</name>
<accession>A0A0W8E851</accession>
<dbReference type="PANTHER" id="PTHR46658">
    <property type="entry name" value="CYS OR MET METABOLISM PYRIDOXAL-PHOSPHATE-DEPENDENT ENZYME"/>
    <property type="match status" value="1"/>
</dbReference>
<dbReference type="Pfam" id="PF06838">
    <property type="entry name" value="Met_gamma_lyase"/>
    <property type="match status" value="1"/>
</dbReference>
<dbReference type="InterPro" id="IPR009651">
    <property type="entry name" value="Met_g_lyase_put"/>
</dbReference>
<gene>
    <name evidence="1" type="ORF">ASZ90_017695</name>
</gene>
<dbReference type="Gene3D" id="3.40.640.10">
    <property type="entry name" value="Type I PLP-dependent aspartate aminotransferase-like (Major domain)"/>
    <property type="match status" value="1"/>
</dbReference>
<proteinExistence type="predicted"/>
<dbReference type="AlphaFoldDB" id="A0A0W8E851"/>
<protein>
    <submittedName>
        <fullName evidence="1">Aluminum resistance protein</fullName>
    </submittedName>
</protein>